<organism evidence="2 3">
    <name type="scientific">Porites evermanni</name>
    <dbReference type="NCBI Taxonomy" id="104178"/>
    <lineage>
        <taxon>Eukaryota</taxon>
        <taxon>Metazoa</taxon>
        <taxon>Cnidaria</taxon>
        <taxon>Anthozoa</taxon>
        <taxon>Hexacorallia</taxon>
        <taxon>Scleractinia</taxon>
        <taxon>Fungiina</taxon>
        <taxon>Poritidae</taxon>
        <taxon>Porites</taxon>
    </lineage>
</organism>
<proteinExistence type="predicted"/>
<dbReference type="Proteomes" id="UP001159427">
    <property type="component" value="Unassembled WGS sequence"/>
</dbReference>
<dbReference type="InterPro" id="IPR035901">
    <property type="entry name" value="GIY-YIG_endonuc_sf"/>
</dbReference>
<name>A0ABN8QCT4_9CNID</name>
<accession>A0ABN8QCT4</accession>
<feature type="domain" description="GIY-YIG" evidence="1">
    <location>
        <begin position="58"/>
        <end position="146"/>
    </location>
</feature>
<dbReference type="InterPro" id="IPR000305">
    <property type="entry name" value="GIY-YIG_endonuc"/>
</dbReference>
<dbReference type="PROSITE" id="PS50164">
    <property type="entry name" value="GIY_YIG"/>
    <property type="match status" value="1"/>
</dbReference>
<reference evidence="2 3" key="1">
    <citation type="submission" date="2022-05" db="EMBL/GenBank/DDBJ databases">
        <authorList>
            <consortium name="Genoscope - CEA"/>
            <person name="William W."/>
        </authorList>
    </citation>
    <scope>NUCLEOTIDE SEQUENCE [LARGE SCALE GENOMIC DNA]</scope>
</reference>
<comment type="caution">
    <text evidence="2">The sequence shown here is derived from an EMBL/GenBank/DDBJ whole genome shotgun (WGS) entry which is preliminary data.</text>
</comment>
<feature type="non-terminal residue" evidence="2">
    <location>
        <position position="1"/>
    </location>
</feature>
<protein>
    <recommendedName>
        <fullName evidence="1">GIY-YIG domain-containing protein</fullName>
    </recommendedName>
</protein>
<sequence>STCYFKLPYVGSFTREAQIRIRKLVQRYCTNIEIKLAFSSFKVGSMFSVKDPVPLDLRSRVVYNFLSAGCNACYIGETSRHLSTRVREHLSRDRNSHVYQHLQQSQACRCLANKNCFSIVDCAPNKLQLMLKEAMHIKCENPTSNKQLKHADLTLSF</sequence>
<dbReference type="Gene3D" id="3.40.1440.10">
    <property type="entry name" value="GIY-YIG endonuclease"/>
    <property type="match status" value="1"/>
</dbReference>
<evidence type="ECO:0000313" key="3">
    <source>
        <dbReference type="Proteomes" id="UP001159427"/>
    </source>
</evidence>
<keyword evidence="3" id="KW-1185">Reference proteome</keyword>
<dbReference type="EMBL" id="CALNXI010001233">
    <property type="protein sequence ID" value="CAH3161150.1"/>
    <property type="molecule type" value="Genomic_DNA"/>
</dbReference>
<evidence type="ECO:0000259" key="1">
    <source>
        <dbReference type="PROSITE" id="PS50164"/>
    </source>
</evidence>
<evidence type="ECO:0000313" key="2">
    <source>
        <dbReference type="EMBL" id="CAH3161150.1"/>
    </source>
</evidence>
<gene>
    <name evidence="2" type="ORF">PEVE_00003839</name>
</gene>
<dbReference type="SUPFAM" id="SSF82771">
    <property type="entry name" value="GIY-YIG endonuclease"/>
    <property type="match status" value="1"/>
</dbReference>